<feature type="region of interest" description="Disordered" evidence="5">
    <location>
        <begin position="670"/>
        <end position="706"/>
    </location>
</feature>
<evidence type="ECO:0000313" key="8">
    <source>
        <dbReference type="Proteomes" id="UP000792457"/>
    </source>
</evidence>
<dbReference type="EMBL" id="KZ308895">
    <property type="protein sequence ID" value="KAG8235277.1"/>
    <property type="molecule type" value="Genomic_DNA"/>
</dbReference>
<name>A0A8K0KHS7_LADFU</name>
<comment type="subcellular location">
    <subcellularLocation>
        <location evidence="1">Cytoplasm</location>
    </subcellularLocation>
</comment>
<comment type="caution">
    <text evidence="7">The sequence shown here is derived from an EMBL/GenBank/DDBJ whole genome shotgun (WGS) entry which is preliminary data.</text>
</comment>
<evidence type="ECO:0000259" key="6">
    <source>
        <dbReference type="Pfam" id="PF11819"/>
    </source>
</evidence>
<feature type="compositionally biased region" description="Polar residues" evidence="5">
    <location>
        <begin position="671"/>
        <end position="706"/>
    </location>
</feature>
<evidence type="ECO:0000256" key="4">
    <source>
        <dbReference type="SAM" id="Coils"/>
    </source>
</evidence>
<dbReference type="PANTHER" id="PTHR46079">
    <property type="entry name" value="FERM DOMAIN-CONTAINING PROTEIN 4"/>
    <property type="match status" value="1"/>
</dbReference>
<dbReference type="OrthoDB" id="10063592at2759"/>
<gene>
    <name evidence="7" type="ORF">J437_LFUL015921</name>
</gene>
<keyword evidence="8" id="KW-1185">Reference proteome</keyword>
<feature type="coiled-coil region" evidence="4">
    <location>
        <begin position="9"/>
        <end position="43"/>
    </location>
</feature>
<evidence type="ECO:0000313" key="7">
    <source>
        <dbReference type="EMBL" id="KAG8235277.1"/>
    </source>
</evidence>
<dbReference type="AlphaFoldDB" id="A0A8K0KHS7"/>
<protein>
    <recommendedName>
        <fullName evidence="6">Cytohesin Ubiquitin Protein Inducing domain-containing protein</fullName>
    </recommendedName>
</protein>
<feature type="compositionally biased region" description="Basic residues" evidence="5">
    <location>
        <begin position="154"/>
        <end position="163"/>
    </location>
</feature>
<dbReference type="InterPro" id="IPR021774">
    <property type="entry name" value="CUPID"/>
</dbReference>
<dbReference type="GO" id="GO:0090162">
    <property type="term" value="P:establishment of epithelial cell polarity"/>
    <property type="evidence" value="ECO:0007669"/>
    <property type="project" value="InterPro"/>
</dbReference>
<feature type="compositionally biased region" description="Low complexity" evidence="5">
    <location>
        <begin position="200"/>
        <end position="214"/>
    </location>
</feature>
<keyword evidence="2" id="KW-0963">Cytoplasm</keyword>
<reference evidence="7" key="1">
    <citation type="submission" date="2013-04" db="EMBL/GenBank/DDBJ databases">
        <authorList>
            <person name="Qu J."/>
            <person name="Murali S.C."/>
            <person name="Bandaranaike D."/>
            <person name="Bellair M."/>
            <person name="Blankenburg K."/>
            <person name="Chao H."/>
            <person name="Dinh H."/>
            <person name="Doddapaneni H."/>
            <person name="Downs B."/>
            <person name="Dugan-Rocha S."/>
            <person name="Elkadiri S."/>
            <person name="Gnanaolivu R.D."/>
            <person name="Hernandez B."/>
            <person name="Javaid M."/>
            <person name="Jayaseelan J.C."/>
            <person name="Lee S."/>
            <person name="Li M."/>
            <person name="Ming W."/>
            <person name="Munidasa M."/>
            <person name="Muniz J."/>
            <person name="Nguyen L."/>
            <person name="Ongeri F."/>
            <person name="Osuji N."/>
            <person name="Pu L.-L."/>
            <person name="Puazo M."/>
            <person name="Qu C."/>
            <person name="Quiroz J."/>
            <person name="Raj R."/>
            <person name="Weissenberger G."/>
            <person name="Xin Y."/>
            <person name="Zou X."/>
            <person name="Han Y."/>
            <person name="Richards S."/>
            <person name="Worley K."/>
            <person name="Muzny D."/>
            <person name="Gibbs R."/>
        </authorList>
    </citation>
    <scope>NUCLEOTIDE SEQUENCE</scope>
    <source>
        <strain evidence="7">Sampled in the wild</strain>
    </source>
</reference>
<dbReference type="Proteomes" id="UP000792457">
    <property type="component" value="Unassembled WGS sequence"/>
</dbReference>
<dbReference type="PANTHER" id="PTHR46079:SF2">
    <property type="entry name" value="FERM DOMAIN-CONTAINING PROTEIN"/>
    <property type="match status" value="1"/>
</dbReference>
<sequence>METDLSEAASHDKNNVALLEARKKDLEAALQAKTEELRRLCVAEAELTGELPPETPLGPGEEPPVFRRRVHTAFTLPNNLIDKIHSTQEESLLGLELEYEIQSRITSAALHLANDCSAKKAVRRQRRLIHQQSQRRLLELEARLNMVQQNMSHKSQKPRKKPRPPLDIGFSKDNSPDIDGDPIFQDDGVSLSPLGVQLESQNSPSIHSNSSDSHWQQHSQEVGHCKPDSRNQPLLLLLHSPPHQQRRGPPHYAQMSHNMGYYYVDNYPRGPPSQQYSDPSFNERVGYGLVRTPLWSSAENDNDCVSACMMKGVSKYNNNSQNFHSLDKIRAESGPNCRPTSLGSRSFRRHRDRFGSLDRQKHAAYNSTCMESRSVDDLDALQVGLEGTPSQAPNTVSSSEESSEMHAALKAGGCNEERVDLEQGGFSSKESMPEESHEMNKNSAVYNMHLPSKTHLAGKGASVPMEALLPGQTYPEHSLGHLASVSNDRVLLRTQSLGSVESSNVNARGGVDVPDMRQVSQLNFQDPSLRKLKEKEWYETSLDTPASQLSHQVSNRGSWKPMSNVKPEAMGNPKVHAELSRTLSNNNSVDVPDGKCINNNSKSDLSSEAYFQQLKSGSEVEGFDTVVPIELPKNHMVIEEGKMQPYWEETKPFEMSDFYKYSTKFRKSHAINPNNDAKTSKSPQSVKGNSPVPGSSQPSVCMTNSSHQTGVVWEQPKLAQECGSVMQPSVKSPQQKGVYMPLQPLTCHPLEPIQQIPAAMNVRRGISVSPVNSNQQWTHSLASSPLPIDIHTKGGGLLAKDGVLSAEMIAWHQDQNVSHSATLV</sequence>
<organism evidence="7 8">
    <name type="scientific">Ladona fulva</name>
    <name type="common">Scarce chaser dragonfly</name>
    <name type="synonym">Libellula fulva</name>
    <dbReference type="NCBI Taxonomy" id="123851"/>
    <lineage>
        <taxon>Eukaryota</taxon>
        <taxon>Metazoa</taxon>
        <taxon>Ecdysozoa</taxon>
        <taxon>Arthropoda</taxon>
        <taxon>Hexapoda</taxon>
        <taxon>Insecta</taxon>
        <taxon>Pterygota</taxon>
        <taxon>Palaeoptera</taxon>
        <taxon>Odonata</taxon>
        <taxon>Epiprocta</taxon>
        <taxon>Anisoptera</taxon>
        <taxon>Libelluloidea</taxon>
        <taxon>Libellulidae</taxon>
        <taxon>Ladona</taxon>
    </lineage>
</organism>
<dbReference type="GO" id="GO:0005737">
    <property type="term" value="C:cytoplasm"/>
    <property type="evidence" value="ECO:0007669"/>
    <property type="project" value="UniProtKB-SubCell"/>
</dbReference>
<reference evidence="7" key="2">
    <citation type="submission" date="2017-10" db="EMBL/GenBank/DDBJ databases">
        <title>Ladona fulva Genome sequencing and assembly.</title>
        <authorList>
            <person name="Murali S."/>
            <person name="Richards S."/>
            <person name="Bandaranaike D."/>
            <person name="Bellair M."/>
            <person name="Blankenburg K."/>
            <person name="Chao H."/>
            <person name="Dinh H."/>
            <person name="Doddapaneni H."/>
            <person name="Dugan-Rocha S."/>
            <person name="Elkadiri S."/>
            <person name="Gnanaolivu R."/>
            <person name="Hernandez B."/>
            <person name="Skinner E."/>
            <person name="Javaid M."/>
            <person name="Lee S."/>
            <person name="Li M."/>
            <person name="Ming W."/>
            <person name="Munidasa M."/>
            <person name="Muniz J."/>
            <person name="Nguyen L."/>
            <person name="Hughes D."/>
            <person name="Osuji N."/>
            <person name="Pu L.-L."/>
            <person name="Puazo M."/>
            <person name="Qu C."/>
            <person name="Quiroz J."/>
            <person name="Raj R."/>
            <person name="Weissenberger G."/>
            <person name="Xin Y."/>
            <person name="Zou X."/>
            <person name="Han Y."/>
            <person name="Worley K."/>
            <person name="Muzny D."/>
            <person name="Gibbs R."/>
        </authorList>
    </citation>
    <scope>NUCLEOTIDE SEQUENCE</scope>
    <source>
        <strain evidence="7">Sampled in the wild</strain>
    </source>
</reference>
<accession>A0A8K0KHS7</accession>
<evidence type="ECO:0000256" key="3">
    <source>
        <dbReference type="ARBA" id="ARBA00023054"/>
    </source>
</evidence>
<feature type="region of interest" description="Disordered" evidence="5">
    <location>
        <begin position="149"/>
        <end position="232"/>
    </location>
</feature>
<dbReference type="Pfam" id="PF11819">
    <property type="entry name" value="CUPID"/>
    <property type="match status" value="1"/>
</dbReference>
<dbReference type="InterPro" id="IPR047176">
    <property type="entry name" value="FRMD4A/B"/>
</dbReference>
<evidence type="ECO:0000256" key="5">
    <source>
        <dbReference type="SAM" id="MobiDB-lite"/>
    </source>
</evidence>
<evidence type="ECO:0000256" key="1">
    <source>
        <dbReference type="ARBA" id="ARBA00004496"/>
    </source>
</evidence>
<evidence type="ECO:0000256" key="2">
    <source>
        <dbReference type="ARBA" id="ARBA00022490"/>
    </source>
</evidence>
<feature type="domain" description="Cytohesin Ubiquitin Protein Inducing" evidence="6">
    <location>
        <begin position="9"/>
        <end position="116"/>
    </location>
</feature>
<proteinExistence type="predicted"/>
<keyword evidence="3 4" id="KW-0175">Coiled coil</keyword>